<evidence type="ECO:0000313" key="3">
    <source>
        <dbReference type="Proteomes" id="UP001215598"/>
    </source>
</evidence>
<dbReference type="EMBL" id="JARKIB010000895">
    <property type="protein sequence ID" value="KAJ7689537.1"/>
    <property type="molecule type" value="Genomic_DNA"/>
</dbReference>
<feature type="compositionally biased region" description="Acidic residues" evidence="1">
    <location>
        <begin position="754"/>
        <end position="765"/>
    </location>
</feature>
<evidence type="ECO:0000256" key="1">
    <source>
        <dbReference type="SAM" id="MobiDB-lite"/>
    </source>
</evidence>
<dbReference type="AlphaFoldDB" id="A0AAD7GDN7"/>
<feature type="region of interest" description="Disordered" evidence="1">
    <location>
        <begin position="376"/>
        <end position="518"/>
    </location>
</feature>
<keyword evidence="3" id="KW-1185">Reference proteome</keyword>
<comment type="caution">
    <text evidence="2">The sequence shown here is derived from an EMBL/GenBank/DDBJ whole genome shotgun (WGS) entry which is preliminary data.</text>
</comment>
<name>A0AAD7GDN7_9AGAR</name>
<dbReference type="Proteomes" id="UP001215598">
    <property type="component" value="Unassembled WGS sequence"/>
</dbReference>
<evidence type="ECO:0000313" key="2">
    <source>
        <dbReference type="EMBL" id="KAJ7689537.1"/>
    </source>
</evidence>
<protein>
    <submittedName>
        <fullName evidence="2">Uncharacterized protein</fullName>
    </submittedName>
</protein>
<accession>A0AAD7GDN7</accession>
<sequence length="791" mass="88455">MAELRREYDHEPPDESSLQSRVTHIISKKVLLASDVMDRGVYILKDTPMGRFSLETGFAFRVERTIYDMQAFLDRAATLRPEKSSSFLVDPHSTLLSVLRNAMELSELNVAWIGLNKRMELAYKSFLKYESEFAAETEDQILLSPISTDPGLYDVFPRGQTFMSDVNYLFNNVPHHKVQLPDNYDLRRDWLPFKMPVPAHLTRAFPSRMPEEKPATVYYTPAGERKEIALSERTSRGAGPDFVPPIPPVGTRRRRQYPKTAAEDTYSSDEEEGSEVGSVKGKGKEKHLQGLGLMSSGIDYKTANEMLVPASPRDVTSKAPVPGANLPDALQGMARSGPYDSISQAPRKGWDKTSHIAFVPRKVPTTGLHVIPEERSEAAFHSEQAGKPLPPHMGARRARTADDDEREGRRGRWNHSASREGSRSPTRGRSERGRSPASAAGAGGQGGPSDDSDEDENRGGRGRRGGAPPPIPPRKRRRTPPGLAGGRSPSPPPPSDPGAGGTDKSSDSGRSGRRRFPYIASGAPYGTVVPTIEPKLKVESLPEWDGNHETAIDYFWHVSQTANLLGWIPKALGFWLPSRLKKDSQVQLWFSTLPTERQSEMRSHYLVYLQAIKDGYLGKKWQLKMNLQFEAQSFRQEGHEKETPQMFLGRRIRYLRLLTKVEEGGAEEVFLIMQKAPISWSTIIVQENVKSTEELYARVNEHEEALVEIVRRSAPDAFSIHNLASTLRRMGFTQNSNAPNAPNRQFRRANFTEADEPAQELDAPEETPVSTLDGEGDTVLKQVYQVLQKRQ</sequence>
<feature type="region of interest" description="Disordered" evidence="1">
    <location>
        <begin position="754"/>
        <end position="775"/>
    </location>
</feature>
<feature type="compositionally biased region" description="Basic and acidic residues" evidence="1">
    <location>
        <begin position="417"/>
        <end position="434"/>
    </location>
</feature>
<gene>
    <name evidence="2" type="ORF">B0H16DRAFT_1487201</name>
</gene>
<reference evidence="2" key="1">
    <citation type="submission" date="2023-03" db="EMBL/GenBank/DDBJ databases">
        <title>Massive genome expansion in bonnet fungi (Mycena s.s.) driven by repeated elements and novel gene families across ecological guilds.</title>
        <authorList>
            <consortium name="Lawrence Berkeley National Laboratory"/>
            <person name="Harder C.B."/>
            <person name="Miyauchi S."/>
            <person name="Viragh M."/>
            <person name="Kuo A."/>
            <person name="Thoen E."/>
            <person name="Andreopoulos B."/>
            <person name="Lu D."/>
            <person name="Skrede I."/>
            <person name="Drula E."/>
            <person name="Henrissat B."/>
            <person name="Morin E."/>
            <person name="Kohler A."/>
            <person name="Barry K."/>
            <person name="LaButti K."/>
            <person name="Morin E."/>
            <person name="Salamov A."/>
            <person name="Lipzen A."/>
            <person name="Mereny Z."/>
            <person name="Hegedus B."/>
            <person name="Baldrian P."/>
            <person name="Stursova M."/>
            <person name="Weitz H."/>
            <person name="Taylor A."/>
            <person name="Grigoriev I.V."/>
            <person name="Nagy L.G."/>
            <person name="Martin F."/>
            <person name="Kauserud H."/>
        </authorList>
    </citation>
    <scope>NUCLEOTIDE SEQUENCE</scope>
    <source>
        <strain evidence="2">CBHHK182m</strain>
    </source>
</reference>
<proteinExistence type="predicted"/>
<organism evidence="2 3">
    <name type="scientific">Mycena metata</name>
    <dbReference type="NCBI Taxonomy" id="1033252"/>
    <lineage>
        <taxon>Eukaryota</taxon>
        <taxon>Fungi</taxon>
        <taxon>Dikarya</taxon>
        <taxon>Basidiomycota</taxon>
        <taxon>Agaricomycotina</taxon>
        <taxon>Agaricomycetes</taxon>
        <taxon>Agaricomycetidae</taxon>
        <taxon>Agaricales</taxon>
        <taxon>Marasmiineae</taxon>
        <taxon>Mycenaceae</taxon>
        <taxon>Mycena</taxon>
    </lineage>
</organism>
<feature type="region of interest" description="Disordered" evidence="1">
    <location>
        <begin position="233"/>
        <end position="287"/>
    </location>
</feature>